<evidence type="ECO:0000313" key="13">
    <source>
        <dbReference type="Proteomes" id="UP000320333"/>
    </source>
</evidence>
<evidence type="ECO:0000256" key="10">
    <source>
        <dbReference type="RuleBase" id="RU367009"/>
    </source>
</evidence>
<protein>
    <recommendedName>
        <fullName evidence="10">Pectate lyase</fullName>
        <ecNumber evidence="10">4.2.2.2</ecNumber>
    </recommendedName>
</protein>
<comment type="function">
    <text evidence="9 10">Pectinolytic enzyme consist of four classes of enzymes: pectin lyase, polygalacturonase, pectin methylesterase and rhamnogalacturonase. Among pectinolytic enzymes, pectin lyase is the most important in depolymerization of pectin, since it cleaves internal glycosidic bonds of highly methylated pectins. Favors pectate, the anion, over pectin, the methyl ester.</text>
</comment>
<dbReference type="AlphaFoldDB" id="A0A507FJW1"/>
<comment type="similarity">
    <text evidence="4 10">Belongs to the polysaccharide lyase 3 family.</text>
</comment>
<dbReference type="InterPro" id="IPR011050">
    <property type="entry name" value="Pectin_lyase_fold/virulence"/>
</dbReference>
<comment type="catalytic activity">
    <reaction evidence="1 10">
        <text>Eliminative cleavage of (1-&gt;4)-alpha-D-galacturonan to give oligosaccharides with 4-deoxy-alpha-D-galact-4-enuronosyl groups at their non-reducing ends.</text>
        <dbReference type="EC" id="4.2.2.2"/>
    </reaction>
</comment>
<dbReference type="PANTHER" id="PTHR33407:SF9">
    <property type="entry name" value="PECTATE LYASE F-RELATED"/>
    <property type="match status" value="1"/>
</dbReference>
<keyword evidence="5 10" id="KW-0964">Secreted</keyword>
<organism evidence="12 13">
    <name type="scientific">Chytriomyces confervae</name>
    <dbReference type="NCBI Taxonomy" id="246404"/>
    <lineage>
        <taxon>Eukaryota</taxon>
        <taxon>Fungi</taxon>
        <taxon>Fungi incertae sedis</taxon>
        <taxon>Chytridiomycota</taxon>
        <taxon>Chytridiomycota incertae sedis</taxon>
        <taxon>Chytridiomycetes</taxon>
        <taxon>Chytridiales</taxon>
        <taxon>Chytriomycetaceae</taxon>
        <taxon>Chytriomyces</taxon>
    </lineage>
</organism>
<evidence type="ECO:0000256" key="9">
    <source>
        <dbReference type="ARBA" id="ARBA00025679"/>
    </source>
</evidence>
<evidence type="ECO:0000256" key="4">
    <source>
        <dbReference type="ARBA" id="ARBA00006463"/>
    </source>
</evidence>
<dbReference type="GO" id="GO:0005576">
    <property type="term" value="C:extracellular region"/>
    <property type="evidence" value="ECO:0007669"/>
    <property type="project" value="UniProtKB-SubCell"/>
</dbReference>
<evidence type="ECO:0000256" key="5">
    <source>
        <dbReference type="ARBA" id="ARBA00022525"/>
    </source>
</evidence>
<accession>A0A507FJW1</accession>
<dbReference type="GO" id="GO:0030570">
    <property type="term" value="F:pectate lyase activity"/>
    <property type="evidence" value="ECO:0007669"/>
    <property type="project" value="UniProtKB-UniRule"/>
</dbReference>
<dbReference type="GO" id="GO:0045490">
    <property type="term" value="P:pectin catabolic process"/>
    <property type="evidence" value="ECO:0007669"/>
    <property type="project" value="TreeGrafter"/>
</dbReference>
<dbReference type="OrthoDB" id="2165203at2759"/>
<evidence type="ECO:0000256" key="8">
    <source>
        <dbReference type="ARBA" id="ARBA00023239"/>
    </source>
</evidence>
<evidence type="ECO:0000256" key="3">
    <source>
        <dbReference type="ARBA" id="ARBA00004613"/>
    </source>
</evidence>
<dbReference type="InterPro" id="IPR004898">
    <property type="entry name" value="Pectate_lyase_PlyH/PlyE-like"/>
</dbReference>
<comment type="caution">
    <text evidence="12">The sequence shown here is derived from an EMBL/GenBank/DDBJ whole genome shotgun (WGS) entry which is preliminary data.</text>
</comment>
<keyword evidence="6 10" id="KW-0732">Signal</keyword>
<evidence type="ECO:0000256" key="2">
    <source>
        <dbReference type="ARBA" id="ARBA00001913"/>
    </source>
</evidence>
<feature type="chain" id="PRO_5025074338" description="Pectate lyase" evidence="10">
    <location>
        <begin position="20"/>
        <end position="298"/>
    </location>
</feature>
<reference evidence="12 13" key="1">
    <citation type="journal article" date="2019" name="Sci. Rep.">
        <title>Comparative genomics of chytrid fungi reveal insights into the obligate biotrophic and pathogenic lifestyle of Synchytrium endobioticum.</title>
        <authorList>
            <person name="van de Vossenberg B.T.L.H."/>
            <person name="Warris S."/>
            <person name="Nguyen H.D.T."/>
            <person name="van Gent-Pelzer M.P.E."/>
            <person name="Joly D.L."/>
            <person name="van de Geest H.C."/>
            <person name="Bonants P.J.M."/>
            <person name="Smith D.S."/>
            <person name="Levesque C.A."/>
            <person name="van der Lee T.A.J."/>
        </authorList>
    </citation>
    <scope>NUCLEOTIDE SEQUENCE [LARGE SCALE GENOMIC DNA]</scope>
    <source>
        <strain evidence="12 13">CBS 675.73</strain>
    </source>
</reference>
<proteinExistence type="inferred from homology"/>
<dbReference type="SUPFAM" id="SSF51126">
    <property type="entry name" value="Pectin lyase-like"/>
    <property type="match status" value="1"/>
</dbReference>
<dbReference type="Proteomes" id="UP000320333">
    <property type="component" value="Unassembled WGS sequence"/>
</dbReference>
<evidence type="ECO:0000256" key="1">
    <source>
        <dbReference type="ARBA" id="ARBA00000695"/>
    </source>
</evidence>
<dbReference type="Pfam" id="PF03211">
    <property type="entry name" value="Pectate_lyase"/>
    <property type="match status" value="1"/>
</dbReference>
<evidence type="ECO:0000256" key="11">
    <source>
        <dbReference type="SAM" id="MobiDB-lite"/>
    </source>
</evidence>
<evidence type="ECO:0000313" key="12">
    <source>
        <dbReference type="EMBL" id="TPX75596.1"/>
    </source>
</evidence>
<evidence type="ECO:0000256" key="7">
    <source>
        <dbReference type="ARBA" id="ARBA00022837"/>
    </source>
</evidence>
<feature type="compositionally biased region" description="Low complexity" evidence="11">
    <location>
        <begin position="59"/>
        <end position="80"/>
    </location>
</feature>
<keyword evidence="7 10" id="KW-0106">Calcium</keyword>
<dbReference type="EMBL" id="QEAP01000075">
    <property type="protein sequence ID" value="TPX75596.1"/>
    <property type="molecule type" value="Genomic_DNA"/>
</dbReference>
<comment type="subcellular location">
    <subcellularLocation>
        <location evidence="3 10">Secreted</location>
    </subcellularLocation>
</comment>
<feature type="signal peptide" evidence="10">
    <location>
        <begin position="1"/>
        <end position="19"/>
    </location>
</feature>
<dbReference type="Gene3D" id="2.160.20.10">
    <property type="entry name" value="Single-stranded right-handed beta-helix, Pectin lyase-like"/>
    <property type="match status" value="1"/>
</dbReference>
<comment type="cofactor">
    <cofactor evidence="2 10">
        <name>Ca(2+)</name>
        <dbReference type="ChEBI" id="CHEBI:29108"/>
    </cofactor>
</comment>
<keyword evidence="8 10" id="KW-0456">Lyase</keyword>
<dbReference type="STRING" id="246404.A0A507FJW1"/>
<dbReference type="PANTHER" id="PTHR33407">
    <property type="entry name" value="PECTATE LYASE F-RELATED"/>
    <property type="match status" value="1"/>
</dbReference>
<name>A0A507FJW1_9FUNG</name>
<sequence length="298" mass="31141">MKFSAIICAITMMVSAVAAMPADSNVKTVTVTKTETITKTKTVTDCDVAVPTTKTKQSPITTASKPKPTTAAAAAQPVTPNGKIPASQGSVTYKEAQVIKAGQVFDGGLKKYGRGVKCTGQAEGGNKDAVFLVEDGATVKNVIIGADQIEGIHCLGSCTIQNVWWEDVCEDALTIKGDGNASVIGGGAFNAEDKVVQHNGHGDVSIDGFYVENFGKLYRSCGNCKKQSTRNVKISNVVAKNGKLLAGINSEPYGDTVVLKNNQVEGVKQLCTKYKGNSSGAEPSKLSSGPDGKFCIQL</sequence>
<evidence type="ECO:0000256" key="6">
    <source>
        <dbReference type="ARBA" id="ARBA00022729"/>
    </source>
</evidence>
<dbReference type="EC" id="4.2.2.2" evidence="10"/>
<keyword evidence="13" id="KW-1185">Reference proteome</keyword>
<gene>
    <name evidence="12" type="ORF">CcCBS67573_g03126</name>
</gene>
<dbReference type="InterPro" id="IPR012334">
    <property type="entry name" value="Pectin_lyas_fold"/>
</dbReference>
<feature type="region of interest" description="Disordered" evidence="11">
    <location>
        <begin position="54"/>
        <end position="81"/>
    </location>
</feature>